<evidence type="ECO:0000313" key="2">
    <source>
        <dbReference type="EMBL" id="KAK1646790.1"/>
    </source>
</evidence>
<comment type="caution">
    <text evidence="2">The sequence shown here is derived from an EMBL/GenBank/DDBJ whole genome shotgun (WGS) entry which is preliminary data.</text>
</comment>
<accession>A0AAD8W990</accession>
<feature type="compositionally biased region" description="Basic residues" evidence="1">
    <location>
        <begin position="93"/>
        <end position="104"/>
    </location>
</feature>
<sequence>MAAGVDRGVRGGVVPADGEDMSGRRRSNQPATAKVLGVVGERGGPLASNRSRQRCRARRGGPEPHLAGDEEGRRWSGKTAEAASQQGSGRASRNSRIKSSKGRL</sequence>
<keyword evidence="3" id="KW-1185">Reference proteome</keyword>
<dbReference type="Proteomes" id="UP001231189">
    <property type="component" value="Unassembled WGS sequence"/>
</dbReference>
<feature type="compositionally biased region" description="Basic and acidic residues" evidence="1">
    <location>
        <begin position="60"/>
        <end position="74"/>
    </location>
</feature>
<name>A0AAD8W990_LOLMU</name>
<evidence type="ECO:0000256" key="1">
    <source>
        <dbReference type="SAM" id="MobiDB-lite"/>
    </source>
</evidence>
<organism evidence="2 3">
    <name type="scientific">Lolium multiflorum</name>
    <name type="common">Italian ryegrass</name>
    <name type="synonym">Lolium perenne subsp. multiflorum</name>
    <dbReference type="NCBI Taxonomy" id="4521"/>
    <lineage>
        <taxon>Eukaryota</taxon>
        <taxon>Viridiplantae</taxon>
        <taxon>Streptophyta</taxon>
        <taxon>Embryophyta</taxon>
        <taxon>Tracheophyta</taxon>
        <taxon>Spermatophyta</taxon>
        <taxon>Magnoliopsida</taxon>
        <taxon>Liliopsida</taxon>
        <taxon>Poales</taxon>
        <taxon>Poaceae</taxon>
        <taxon>BOP clade</taxon>
        <taxon>Pooideae</taxon>
        <taxon>Poodae</taxon>
        <taxon>Poeae</taxon>
        <taxon>Poeae Chloroplast Group 2 (Poeae type)</taxon>
        <taxon>Loliodinae</taxon>
        <taxon>Loliinae</taxon>
        <taxon>Lolium</taxon>
    </lineage>
</organism>
<feature type="compositionally biased region" description="Low complexity" evidence="1">
    <location>
        <begin position="1"/>
        <end position="16"/>
    </location>
</feature>
<feature type="compositionally biased region" description="Polar residues" evidence="1">
    <location>
        <begin position="82"/>
        <end position="92"/>
    </location>
</feature>
<gene>
    <name evidence="2" type="ORF">QYE76_064595</name>
</gene>
<dbReference type="AlphaFoldDB" id="A0AAD8W990"/>
<protein>
    <submittedName>
        <fullName evidence="2">Uncharacterized protein</fullName>
    </submittedName>
</protein>
<proteinExistence type="predicted"/>
<reference evidence="2" key="1">
    <citation type="submission" date="2023-07" db="EMBL/GenBank/DDBJ databases">
        <title>A chromosome-level genome assembly of Lolium multiflorum.</title>
        <authorList>
            <person name="Chen Y."/>
            <person name="Copetti D."/>
            <person name="Kolliker R."/>
            <person name="Studer B."/>
        </authorList>
    </citation>
    <scope>NUCLEOTIDE SEQUENCE</scope>
    <source>
        <strain evidence="2">02402/16</strain>
        <tissue evidence="2">Leaf</tissue>
    </source>
</reference>
<dbReference type="EMBL" id="JAUUTY010000004">
    <property type="protein sequence ID" value="KAK1646790.1"/>
    <property type="molecule type" value="Genomic_DNA"/>
</dbReference>
<evidence type="ECO:0000313" key="3">
    <source>
        <dbReference type="Proteomes" id="UP001231189"/>
    </source>
</evidence>
<feature type="region of interest" description="Disordered" evidence="1">
    <location>
        <begin position="1"/>
        <end position="104"/>
    </location>
</feature>